<dbReference type="GeneID" id="20319505"/>
<sequence>MLLISKRLKCCGVTGAEDFTGSKSFDNQFVTNEGTIGSRNLPCFAHHCRKRIQKSRFSGQTQPPSKRHDAVCKKLLTKLLKTIRKLTTSHILLWDDQADAAPKFPLTPCFTWTQIELISTTTLI</sequence>
<evidence type="ECO:0000313" key="1">
    <source>
        <dbReference type="EMBL" id="KER27695.1"/>
    </source>
</evidence>
<evidence type="ECO:0000313" key="2">
    <source>
        <dbReference type="Proteomes" id="UP000054324"/>
    </source>
</evidence>
<gene>
    <name evidence="1" type="ORF">T265_05323</name>
</gene>
<dbReference type="Proteomes" id="UP000054324">
    <property type="component" value="Unassembled WGS sequence"/>
</dbReference>
<dbReference type="RefSeq" id="XP_009168570.1">
    <property type="nucleotide sequence ID" value="XM_009170306.1"/>
</dbReference>
<dbReference type="KEGG" id="ovi:T265_05323"/>
<keyword evidence="2" id="KW-1185">Reference proteome</keyword>
<dbReference type="CTD" id="20319505"/>
<proteinExistence type="predicted"/>
<accession>A0A074ZWI6</accession>
<dbReference type="AlphaFoldDB" id="A0A074ZWI6"/>
<organism evidence="1 2">
    <name type="scientific">Opisthorchis viverrini</name>
    <name type="common">Southeast Asian liver fluke</name>
    <dbReference type="NCBI Taxonomy" id="6198"/>
    <lineage>
        <taxon>Eukaryota</taxon>
        <taxon>Metazoa</taxon>
        <taxon>Spiralia</taxon>
        <taxon>Lophotrochozoa</taxon>
        <taxon>Platyhelminthes</taxon>
        <taxon>Trematoda</taxon>
        <taxon>Digenea</taxon>
        <taxon>Opisthorchiida</taxon>
        <taxon>Opisthorchiata</taxon>
        <taxon>Opisthorchiidae</taxon>
        <taxon>Opisthorchis</taxon>
    </lineage>
</organism>
<name>A0A074ZWI6_OPIVI</name>
<dbReference type="EMBL" id="KL596717">
    <property type="protein sequence ID" value="KER27695.1"/>
    <property type="molecule type" value="Genomic_DNA"/>
</dbReference>
<reference evidence="1 2" key="1">
    <citation type="submission" date="2013-11" db="EMBL/GenBank/DDBJ databases">
        <title>Opisthorchis viverrini - life in the bile duct.</title>
        <authorList>
            <person name="Young N.D."/>
            <person name="Nagarajan N."/>
            <person name="Lin S.J."/>
            <person name="Korhonen P.K."/>
            <person name="Jex A.R."/>
            <person name="Hall R.S."/>
            <person name="Safavi-Hemami H."/>
            <person name="Kaewkong W."/>
            <person name="Bertrand D."/>
            <person name="Gao S."/>
            <person name="Seet Q."/>
            <person name="Wongkham S."/>
            <person name="Teh B.T."/>
            <person name="Wongkham C."/>
            <person name="Intapan P.M."/>
            <person name="Maleewong W."/>
            <person name="Yang X."/>
            <person name="Hu M."/>
            <person name="Wang Z."/>
            <person name="Hofmann A."/>
            <person name="Sternberg P.W."/>
            <person name="Tan P."/>
            <person name="Wang J."/>
            <person name="Gasser R.B."/>
        </authorList>
    </citation>
    <scope>NUCLEOTIDE SEQUENCE [LARGE SCALE GENOMIC DNA]</scope>
</reference>
<protein>
    <submittedName>
        <fullName evidence="1">Uncharacterized protein</fullName>
    </submittedName>
</protein>